<organism evidence="1 2">
    <name type="scientific">Spiroplasma mirum ATCC 29335</name>
    <dbReference type="NCBI Taxonomy" id="838561"/>
    <lineage>
        <taxon>Bacteria</taxon>
        <taxon>Bacillati</taxon>
        <taxon>Mycoplasmatota</taxon>
        <taxon>Mollicutes</taxon>
        <taxon>Entomoplasmatales</taxon>
        <taxon>Spiroplasmataceae</taxon>
        <taxon>Spiroplasma</taxon>
    </lineage>
</organism>
<dbReference type="KEGG" id="smia:P344_01980"/>
<keyword evidence="2" id="KW-1185">Reference proteome</keyword>
<reference evidence="1 2" key="1">
    <citation type="submission" date="2013-09" db="EMBL/GenBank/DDBJ databases">
        <title>Complete genome sequence of Spiroplasma mirum suckling mouse cataract agent.</title>
        <authorList>
            <person name="Landry C.A."/>
            <person name="Bastian F.O."/>
            <person name="Thune R.L."/>
        </authorList>
    </citation>
    <scope>NUCLEOTIDE SEQUENCE [LARGE SCALE GENOMIC DNA]</scope>
    <source>
        <strain evidence="1 2">SMCA</strain>
    </source>
</reference>
<dbReference type="AlphaFoldDB" id="W6AVL5"/>
<sequence length="55" mass="6403">MKYNFDIFVDCSQNHERKWDKTYINSNYHLQGPNVINSSIADLDFATPVPISLEI</sequence>
<accession>W6AVL5</accession>
<dbReference type="Gene3D" id="3.90.1150.10">
    <property type="entry name" value="Aspartate Aminotransferase, domain 1"/>
    <property type="match status" value="1"/>
</dbReference>
<evidence type="ECO:0000313" key="1">
    <source>
        <dbReference type="EMBL" id="AHI57744.1"/>
    </source>
</evidence>
<dbReference type="HOGENOM" id="CLU_3030134_0_0_14"/>
<gene>
    <name evidence="1" type="ORF">P344_01980</name>
</gene>
<dbReference type="PATRIC" id="fig|838561.3.peg.378"/>
<dbReference type="RefSeq" id="WP_236681409.1">
    <property type="nucleotide sequence ID" value="NZ_CP002082.1"/>
</dbReference>
<protein>
    <submittedName>
        <fullName evidence="1">Uncharacterized protein</fullName>
    </submittedName>
</protein>
<dbReference type="Proteomes" id="UP000019260">
    <property type="component" value="Chromosome"/>
</dbReference>
<evidence type="ECO:0000313" key="2">
    <source>
        <dbReference type="Proteomes" id="UP000019260"/>
    </source>
</evidence>
<dbReference type="InterPro" id="IPR015422">
    <property type="entry name" value="PyrdxlP-dep_Trfase_small"/>
</dbReference>
<name>W6AVL5_9MOLU</name>
<dbReference type="EMBL" id="CP006720">
    <property type="protein sequence ID" value="AHI57744.1"/>
    <property type="molecule type" value="Genomic_DNA"/>
</dbReference>
<dbReference type="STRING" id="838561.P344_01980"/>
<proteinExistence type="predicted"/>